<dbReference type="AlphaFoldDB" id="A0A1I3U172"/>
<keyword evidence="2" id="KW-1185">Reference proteome</keyword>
<evidence type="ECO:0000313" key="1">
    <source>
        <dbReference type="EMBL" id="SFJ75656.1"/>
    </source>
</evidence>
<evidence type="ECO:0000313" key="2">
    <source>
        <dbReference type="Proteomes" id="UP000183557"/>
    </source>
</evidence>
<reference evidence="2" key="1">
    <citation type="submission" date="2016-10" db="EMBL/GenBank/DDBJ databases">
        <authorList>
            <person name="Varghese N."/>
            <person name="Submissions S."/>
        </authorList>
    </citation>
    <scope>NUCLEOTIDE SEQUENCE [LARGE SCALE GENOMIC DNA]</scope>
    <source>
        <strain evidence="2">CGMCC 1.3704</strain>
    </source>
</reference>
<accession>A0A1I3U172</accession>
<organism evidence="1 2">
    <name type="scientific">Halobacillus dabanensis</name>
    <dbReference type="NCBI Taxonomy" id="240302"/>
    <lineage>
        <taxon>Bacteria</taxon>
        <taxon>Bacillati</taxon>
        <taxon>Bacillota</taxon>
        <taxon>Bacilli</taxon>
        <taxon>Bacillales</taxon>
        <taxon>Bacillaceae</taxon>
        <taxon>Halobacillus</taxon>
    </lineage>
</organism>
<dbReference type="OrthoDB" id="2970151at2"/>
<dbReference type="Proteomes" id="UP000183557">
    <property type="component" value="Unassembled WGS sequence"/>
</dbReference>
<protein>
    <submittedName>
        <fullName evidence="1">Uncharacterized protein</fullName>
    </submittedName>
</protein>
<gene>
    <name evidence="1" type="ORF">SAMN04487936_10459</name>
</gene>
<dbReference type="RefSeq" id="WP_075036059.1">
    <property type="nucleotide sequence ID" value="NZ_FOSB01000004.1"/>
</dbReference>
<name>A0A1I3U172_HALDA</name>
<dbReference type="EMBL" id="FOSB01000004">
    <property type="protein sequence ID" value="SFJ75656.1"/>
    <property type="molecule type" value="Genomic_DNA"/>
</dbReference>
<sequence>MLKETDFPTEELKGQWIKVRNRKLEEMAQFIQRYFHLTKVRENASTYEVQGYIYQPGFGEVRMAFEFSYENVAKFTDLFDEPIEKTTK</sequence>
<proteinExistence type="predicted"/>